<keyword evidence="1" id="KW-0808">Transferase</keyword>
<dbReference type="OrthoDB" id="5241784at2"/>
<keyword evidence="8" id="KW-1185">Reference proteome</keyword>
<evidence type="ECO:0000256" key="4">
    <source>
        <dbReference type="SAM" id="Phobius"/>
    </source>
</evidence>
<keyword evidence="4" id="KW-1133">Transmembrane helix</keyword>
<dbReference type="SUPFAM" id="SSF55874">
    <property type="entry name" value="ATPase domain of HSP90 chaperone/DNA topoisomerase II/histidine kinase"/>
    <property type="match status" value="1"/>
</dbReference>
<dbReference type="PANTHER" id="PTHR24421">
    <property type="entry name" value="NITRATE/NITRITE SENSOR PROTEIN NARX-RELATED"/>
    <property type="match status" value="1"/>
</dbReference>
<keyword evidence="3" id="KW-0902">Two-component regulatory system</keyword>
<dbReference type="InterPro" id="IPR050482">
    <property type="entry name" value="Sensor_HK_TwoCompSys"/>
</dbReference>
<accession>A0A0D0H4M6</accession>
<name>A0A0D0H4M6_9MICO</name>
<sequence length="387" mass="40857">MRNREPVDTRDGWARYGWLMGAVWLVFLFYPGRALVRSEAEPWTLALGWAALVAFAATYLAGFVSGMRTPVGESGCLTQGFFWATLACALLTVPAIGWGTTSFIPFLMAYASYLMSRRWHWAVMTAGVAIMVLAVVLAASRGDTPVWSLLWIVLLMAAVNTINTWLITRSVRADELRLELATSEERESVARDVHDLLGHSLTVVKLKAELAARLIDKHPAAARRELDEIVHLTTEALAGVRGTVTGLRAEGLSEQLAASSAALASGGITMKVRGSANALSAAQSLPAAWVLREATTNILRHAGASRVLVELAPGTLSVEDDGVGLPGGGLPGAGLTGAGLPGAGLPGEHPVESGNGLRGMRERASAAGAELSFSSGELHGTKVSLTW</sequence>
<evidence type="ECO:0000259" key="5">
    <source>
        <dbReference type="Pfam" id="PF02518"/>
    </source>
</evidence>
<evidence type="ECO:0000313" key="7">
    <source>
        <dbReference type="EMBL" id="KIP52055.1"/>
    </source>
</evidence>
<dbReference type="InterPro" id="IPR011712">
    <property type="entry name" value="Sig_transdc_His_kin_sub3_dim/P"/>
</dbReference>
<gene>
    <name evidence="7" type="ORF">SD72_11430</name>
</gene>
<dbReference type="GO" id="GO:0000155">
    <property type="term" value="F:phosphorelay sensor kinase activity"/>
    <property type="evidence" value="ECO:0007669"/>
    <property type="project" value="InterPro"/>
</dbReference>
<dbReference type="Proteomes" id="UP000032120">
    <property type="component" value="Unassembled WGS sequence"/>
</dbReference>
<comment type="caution">
    <text evidence="7">The sequence shown here is derived from an EMBL/GenBank/DDBJ whole genome shotgun (WGS) entry which is preliminary data.</text>
</comment>
<evidence type="ECO:0000259" key="6">
    <source>
        <dbReference type="Pfam" id="PF07730"/>
    </source>
</evidence>
<feature type="transmembrane region" description="Helical" evidence="4">
    <location>
        <begin position="81"/>
        <end position="107"/>
    </location>
</feature>
<organism evidence="7 8">
    <name type="scientific">Leucobacter komagatae</name>
    <dbReference type="NCBI Taxonomy" id="55969"/>
    <lineage>
        <taxon>Bacteria</taxon>
        <taxon>Bacillati</taxon>
        <taxon>Actinomycetota</taxon>
        <taxon>Actinomycetes</taxon>
        <taxon>Micrococcales</taxon>
        <taxon>Microbacteriaceae</taxon>
        <taxon>Leucobacter</taxon>
    </lineage>
</organism>
<reference evidence="7 8" key="1">
    <citation type="submission" date="2015-01" db="EMBL/GenBank/DDBJ databases">
        <title>Draft genome sequence of Leucobacter komagatae strain VKM ST2845.</title>
        <authorList>
            <person name="Karlyshev A.V."/>
            <person name="Kudryashova E.B."/>
        </authorList>
    </citation>
    <scope>NUCLEOTIDE SEQUENCE [LARGE SCALE GENOMIC DNA]</scope>
    <source>
        <strain evidence="7 8">VKM ST2845</strain>
    </source>
</reference>
<evidence type="ECO:0000256" key="3">
    <source>
        <dbReference type="ARBA" id="ARBA00023012"/>
    </source>
</evidence>
<dbReference type="Gene3D" id="3.30.565.10">
    <property type="entry name" value="Histidine kinase-like ATPase, C-terminal domain"/>
    <property type="match status" value="1"/>
</dbReference>
<feature type="transmembrane region" description="Helical" evidence="4">
    <location>
        <begin position="119"/>
        <end position="140"/>
    </location>
</feature>
<keyword evidence="4" id="KW-0812">Transmembrane</keyword>
<dbReference type="Pfam" id="PF02518">
    <property type="entry name" value="HATPase_c"/>
    <property type="match status" value="1"/>
</dbReference>
<keyword evidence="4" id="KW-0472">Membrane</keyword>
<evidence type="ECO:0000256" key="1">
    <source>
        <dbReference type="ARBA" id="ARBA00022679"/>
    </source>
</evidence>
<dbReference type="EMBL" id="JXSQ01000016">
    <property type="protein sequence ID" value="KIP52055.1"/>
    <property type="molecule type" value="Genomic_DNA"/>
</dbReference>
<dbReference type="InterPro" id="IPR036890">
    <property type="entry name" value="HATPase_C_sf"/>
</dbReference>
<dbReference type="GO" id="GO:0016020">
    <property type="term" value="C:membrane"/>
    <property type="evidence" value="ECO:0007669"/>
    <property type="project" value="InterPro"/>
</dbReference>
<protein>
    <submittedName>
        <fullName evidence="7">Uncharacterized protein</fullName>
    </submittedName>
</protein>
<feature type="transmembrane region" description="Helical" evidence="4">
    <location>
        <begin position="12"/>
        <end position="30"/>
    </location>
</feature>
<feature type="domain" description="Signal transduction histidine kinase subgroup 3 dimerisation and phosphoacceptor" evidence="6">
    <location>
        <begin position="185"/>
        <end position="251"/>
    </location>
</feature>
<dbReference type="GO" id="GO:0046983">
    <property type="term" value="F:protein dimerization activity"/>
    <property type="evidence" value="ECO:0007669"/>
    <property type="project" value="InterPro"/>
</dbReference>
<feature type="domain" description="Histidine kinase/HSP90-like ATPase" evidence="5">
    <location>
        <begin position="290"/>
        <end position="386"/>
    </location>
</feature>
<proteinExistence type="predicted"/>
<feature type="transmembrane region" description="Helical" evidence="4">
    <location>
        <begin position="146"/>
        <end position="167"/>
    </location>
</feature>
<feature type="transmembrane region" description="Helical" evidence="4">
    <location>
        <begin position="42"/>
        <end position="61"/>
    </location>
</feature>
<dbReference type="PANTHER" id="PTHR24421:SF63">
    <property type="entry name" value="SENSOR HISTIDINE KINASE DESK"/>
    <property type="match status" value="1"/>
</dbReference>
<evidence type="ECO:0000313" key="8">
    <source>
        <dbReference type="Proteomes" id="UP000032120"/>
    </source>
</evidence>
<dbReference type="RefSeq" id="WP_042544600.1">
    <property type="nucleotide sequence ID" value="NZ_JXSQ01000016.1"/>
</dbReference>
<keyword evidence="2" id="KW-0418">Kinase</keyword>
<dbReference type="Gene3D" id="1.20.5.1930">
    <property type="match status" value="1"/>
</dbReference>
<evidence type="ECO:0000256" key="2">
    <source>
        <dbReference type="ARBA" id="ARBA00022777"/>
    </source>
</evidence>
<dbReference type="InterPro" id="IPR003594">
    <property type="entry name" value="HATPase_dom"/>
</dbReference>
<dbReference type="CDD" id="cd16917">
    <property type="entry name" value="HATPase_UhpB-NarQ-NarX-like"/>
    <property type="match status" value="1"/>
</dbReference>
<dbReference type="Pfam" id="PF07730">
    <property type="entry name" value="HisKA_3"/>
    <property type="match status" value="1"/>
</dbReference>
<dbReference type="AlphaFoldDB" id="A0A0D0H4M6"/>